<protein>
    <submittedName>
        <fullName evidence="1">CZB domain-containing protein</fullName>
    </submittedName>
</protein>
<dbReference type="PROSITE" id="PS50111">
    <property type="entry name" value="CHEMOTAXIS_TRANSDUC_2"/>
    <property type="match status" value="1"/>
</dbReference>
<dbReference type="Proteomes" id="UP000502831">
    <property type="component" value="Chromosome"/>
</dbReference>
<proteinExistence type="predicted"/>
<dbReference type="InterPro" id="IPR025991">
    <property type="entry name" value="Chemoreceptor_zinc-bind_dom"/>
</dbReference>
<dbReference type="AlphaFoldDB" id="A0A6G9VTD2"/>
<dbReference type="Pfam" id="PF00015">
    <property type="entry name" value="MCPsignal"/>
    <property type="match status" value="1"/>
</dbReference>
<dbReference type="InterPro" id="IPR004089">
    <property type="entry name" value="MCPsignal_dom"/>
</dbReference>
<dbReference type="Gene3D" id="1.10.287.950">
    <property type="entry name" value="Methyl-accepting chemotaxis protein"/>
    <property type="match status" value="1"/>
</dbReference>
<dbReference type="EMBL" id="CP039734">
    <property type="protein sequence ID" value="QIR76185.1"/>
    <property type="molecule type" value="Genomic_DNA"/>
</dbReference>
<sequence length="482" mass="53263">MKNFLTRCNDYKLVLFALLLGIGIGTYYANATEGIVTSSLLFGVAAGSFFGSRKRMECDTELYEKTLKVIREAAHGNLEPRVVNVDPNKPMGKIALEINDLLDQMEALMRETKTAIESASQGKTYRNIFNEGFRGLFAINAHYISEGVKGIIEGQKGKARGVLSSAFSDLGNGNNGVLRIQQDLSNSIKEMTQITKVSNMTAEKSNDSLDTVSALSSGIQELLELLTSTNEAITSLSERTSEISSVVNLIKDIADQTNLLALNAAIEAARAGEHGRGFAVVADEVRKLAERTQKATQEIAMTIQTLQQETNGIHSNSDRISTIANSSGENVIHFEDALRAFNKDANDTADISYKLENKIFTILAKIDHIVYKTNAYSAVLNEKTDANFANHENCRLGKWYQEDITKERFHSTKAYTLLAEPHKTVHECVAENIQHLQNGYNADTIAFFINNFKKMENASTTLFGLLDQMIQESASECRSTRK</sequence>
<evidence type="ECO:0000313" key="2">
    <source>
        <dbReference type="Proteomes" id="UP000502831"/>
    </source>
</evidence>
<gene>
    <name evidence="1" type="ORF">FA584_08185</name>
</gene>
<organism evidence="1 2">
    <name type="scientific">Sulfurospirillum diekertiae</name>
    <dbReference type="NCBI Taxonomy" id="1854492"/>
    <lineage>
        <taxon>Bacteria</taxon>
        <taxon>Pseudomonadati</taxon>
        <taxon>Campylobacterota</taxon>
        <taxon>Epsilonproteobacteria</taxon>
        <taxon>Campylobacterales</taxon>
        <taxon>Sulfurospirillaceae</taxon>
        <taxon>Sulfurospirillum</taxon>
    </lineage>
</organism>
<dbReference type="GO" id="GO:0007165">
    <property type="term" value="P:signal transduction"/>
    <property type="evidence" value="ECO:0007669"/>
    <property type="project" value="InterPro"/>
</dbReference>
<evidence type="ECO:0000313" key="1">
    <source>
        <dbReference type="EMBL" id="QIR76185.1"/>
    </source>
</evidence>
<dbReference type="Pfam" id="PF13682">
    <property type="entry name" value="CZB"/>
    <property type="match status" value="1"/>
</dbReference>
<reference evidence="1 2" key="1">
    <citation type="journal article" date="2017" name="Environ. Sci. Technol.">
        <title>Organohalide Respiration with Chlorinated Ethenes under Low pH Conditions.</title>
        <authorList>
            <person name="Yang Y."/>
            <person name="Capiro N.L."/>
            <person name="Marcet T.F."/>
            <person name="Yan J."/>
            <person name="Pennell K.D."/>
            <person name="Loffler F.E."/>
        </authorList>
    </citation>
    <scope>NUCLEOTIDE SEQUENCE [LARGE SCALE GENOMIC DNA]</scope>
    <source>
        <strain evidence="1 2">ACSDCE</strain>
    </source>
</reference>
<dbReference type="GO" id="GO:0016020">
    <property type="term" value="C:membrane"/>
    <property type="evidence" value="ECO:0007669"/>
    <property type="project" value="InterPro"/>
</dbReference>
<name>A0A6G9VTD2_9BACT</name>
<dbReference type="PANTHER" id="PTHR32089:SF112">
    <property type="entry name" value="LYSOZYME-LIKE PROTEIN-RELATED"/>
    <property type="match status" value="1"/>
</dbReference>
<dbReference type="PANTHER" id="PTHR32089">
    <property type="entry name" value="METHYL-ACCEPTING CHEMOTAXIS PROTEIN MCPB"/>
    <property type="match status" value="1"/>
</dbReference>
<dbReference type="SMART" id="SM00283">
    <property type="entry name" value="MA"/>
    <property type="match status" value="1"/>
</dbReference>
<dbReference type="SUPFAM" id="SSF58104">
    <property type="entry name" value="Methyl-accepting chemotaxis protein (MCP) signaling domain"/>
    <property type="match status" value="1"/>
</dbReference>
<accession>A0A6G9VTD2</accession>